<evidence type="ECO:0000256" key="7">
    <source>
        <dbReference type="ARBA" id="ARBA00022842"/>
    </source>
</evidence>
<sequence length="360" mass="36607">MIETRAPGKLFVAGEYAVVEPGGSAVLVAVDRFVRVRVRDAAANTLRSDHYTEPLTWRRDGEGVAIDGAREPDVVGAALDVVEALAAASGRPELTLDIAVESDLDHVDGAKFGLGSSGAVVVALVHALATAHDLPLDDQTLLRLALLATWRINPSGSGGDVAASTLGGWLAYRSADAAAALALRDRVGVAAAVAEPWPGLLAEPLPTPGALALLVGWTGSPASTAALVERSRRSRAASDADFRSFFAASDATVASLADAIRADDTARIETAIRSARAGLGRYAALSGIEIETPALTALCDLAEARGAAAKSSGAGGGDCGIALAGPDVDRAALAADWSAGGIRPLDLAVVTRPDTTRSTP</sequence>
<dbReference type="InterPro" id="IPR006205">
    <property type="entry name" value="Mev_gal_kin"/>
</dbReference>
<accession>A0A841AGC6</accession>
<dbReference type="AlphaFoldDB" id="A0A841AGC6"/>
<dbReference type="Pfam" id="PF00288">
    <property type="entry name" value="GHMP_kinases_N"/>
    <property type="match status" value="1"/>
</dbReference>
<keyword evidence="5 12" id="KW-0418">Kinase</keyword>
<dbReference type="GO" id="GO:0005524">
    <property type="term" value="F:ATP binding"/>
    <property type="evidence" value="ECO:0007669"/>
    <property type="project" value="UniProtKB-KW"/>
</dbReference>
<dbReference type="EMBL" id="JACHMJ010000001">
    <property type="protein sequence ID" value="MBB5842870.1"/>
    <property type="molecule type" value="Genomic_DNA"/>
</dbReference>
<gene>
    <name evidence="12" type="ORF">HD599_001193</name>
</gene>
<keyword evidence="6" id="KW-0067">ATP-binding</keyword>
<dbReference type="PRINTS" id="PR00959">
    <property type="entry name" value="MEVGALKINASE"/>
</dbReference>
<keyword evidence="7" id="KW-0460">Magnesium</keyword>
<dbReference type="GO" id="GO:0019287">
    <property type="term" value="P:isopentenyl diphosphate biosynthetic process, mevalonate pathway"/>
    <property type="evidence" value="ECO:0007669"/>
    <property type="project" value="UniProtKB-UniPathway"/>
</dbReference>
<dbReference type="GO" id="GO:0004631">
    <property type="term" value="F:phosphomevalonate kinase activity"/>
    <property type="evidence" value="ECO:0007669"/>
    <property type="project" value="UniProtKB-EC"/>
</dbReference>
<evidence type="ECO:0000256" key="6">
    <source>
        <dbReference type="ARBA" id="ARBA00022840"/>
    </source>
</evidence>
<feature type="domain" description="GHMP kinase N-terminal" evidence="10">
    <location>
        <begin position="80"/>
        <end position="168"/>
    </location>
</feature>
<comment type="pathway">
    <text evidence="9">Isoprenoid biosynthesis; isopentenyl diphosphate biosynthesis via mevalonate pathway; isopentenyl diphosphate from (R)-mevalonate: step 1/3.</text>
</comment>
<dbReference type="Gene3D" id="3.30.70.890">
    <property type="entry name" value="GHMP kinase, C-terminal domain"/>
    <property type="match status" value="1"/>
</dbReference>
<dbReference type="InterPro" id="IPR020568">
    <property type="entry name" value="Ribosomal_Su5_D2-typ_SF"/>
</dbReference>
<dbReference type="Pfam" id="PF08544">
    <property type="entry name" value="GHMP_kinases_C"/>
    <property type="match status" value="1"/>
</dbReference>
<dbReference type="NCBIfam" id="TIGR01220">
    <property type="entry name" value="Pmev_kin_Gr_pos"/>
    <property type="match status" value="1"/>
</dbReference>
<dbReference type="InterPro" id="IPR005917">
    <property type="entry name" value="Pmev_kinase_bact"/>
</dbReference>
<dbReference type="RefSeq" id="WP_184234663.1">
    <property type="nucleotide sequence ID" value="NZ_JACHMJ010000001.1"/>
</dbReference>
<dbReference type="InterPro" id="IPR013750">
    <property type="entry name" value="GHMP_kinase_C_dom"/>
</dbReference>
<name>A0A841AGC6_9MICO</name>
<evidence type="ECO:0000256" key="1">
    <source>
        <dbReference type="ARBA" id="ARBA00022490"/>
    </source>
</evidence>
<evidence type="ECO:0000259" key="11">
    <source>
        <dbReference type="Pfam" id="PF08544"/>
    </source>
</evidence>
<dbReference type="InterPro" id="IPR006204">
    <property type="entry name" value="GHMP_kinase_N_dom"/>
</dbReference>
<dbReference type="SUPFAM" id="SSF55060">
    <property type="entry name" value="GHMP Kinase, C-terminal domain"/>
    <property type="match status" value="1"/>
</dbReference>
<dbReference type="PANTHER" id="PTHR43290">
    <property type="entry name" value="MEVALONATE KINASE"/>
    <property type="match status" value="1"/>
</dbReference>
<evidence type="ECO:0000256" key="5">
    <source>
        <dbReference type="ARBA" id="ARBA00022777"/>
    </source>
</evidence>
<keyword evidence="8" id="KW-0443">Lipid metabolism</keyword>
<dbReference type="PANTHER" id="PTHR43290:SF2">
    <property type="entry name" value="MEVALONATE KINASE"/>
    <property type="match status" value="1"/>
</dbReference>
<dbReference type="InterPro" id="IPR036554">
    <property type="entry name" value="GHMP_kinase_C_sf"/>
</dbReference>
<evidence type="ECO:0000259" key="10">
    <source>
        <dbReference type="Pfam" id="PF00288"/>
    </source>
</evidence>
<evidence type="ECO:0000313" key="12">
    <source>
        <dbReference type="EMBL" id="MBB5842870.1"/>
    </source>
</evidence>
<dbReference type="GO" id="GO:0005737">
    <property type="term" value="C:cytoplasm"/>
    <property type="evidence" value="ECO:0007669"/>
    <property type="project" value="InterPro"/>
</dbReference>
<keyword evidence="13" id="KW-1185">Reference proteome</keyword>
<feature type="domain" description="GHMP kinase C-terminal" evidence="11">
    <location>
        <begin position="278"/>
        <end position="339"/>
    </location>
</feature>
<evidence type="ECO:0000256" key="4">
    <source>
        <dbReference type="ARBA" id="ARBA00022741"/>
    </source>
</evidence>
<reference evidence="12 13" key="1">
    <citation type="submission" date="2020-08" db="EMBL/GenBank/DDBJ databases">
        <title>Sequencing the genomes of 1000 actinobacteria strains.</title>
        <authorList>
            <person name="Klenk H.-P."/>
        </authorList>
    </citation>
    <scope>NUCLEOTIDE SEQUENCE [LARGE SCALE GENOMIC DNA]</scope>
    <source>
        <strain evidence="12 13">DSM 105784</strain>
    </source>
</reference>
<evidence type="ECO:0000256" key="2">
    <source>
        <dbReference type="ARBA" id="ARBA00022516"/>
    </source>
</evidence>
<dbReference type="GO" id="GO:0004496">
    <property type="term" value="F:mevalonate kinase activity"/>
    <property type="evidence" value="ECO:0007669"/>
    <property type="project" value="InterPro"/>
</dbReference>
<keyword evidence="4" id="KW-0547">Nucleotide-binding</keyword>
<evidence type="ECO:0000256" key="8">
    <source>
        <dbReference type="ARBA" id="ARBA00023098"/>
    </source>
</evidence>
<dbReference type="Proteomes" id="UP000536685">
    <property type="component" value="Unassembled WGS sequence"/>
</dbReference>
<dbReference type="SUPFAM" id="SSF54211">
    <property type="entry name" value="Ribosomal protein S5 domain 2-like"/>
    <property type="match status" value="1"/>
</dbReference>
<organism evidence="12 13">
    <name type="scientific">Conyzicola lurida</name>
    <dbReference type="NCBI Taxonomy" id="1172621"/>
    <lineage>
        <taxon>Bacteria</taxon>
        <taxon>Bacillati</taxon>
        <taxon>Actinomycetota</taxon>
        <taxon>Actinomycetes</taxon>
        <taxon>Micrococcales</taxon>
        <taxon>Microbacteriaceae</taxon>
        <taxon>Conyzicola</taxon>
    </lineage>
</organism>
<dbReference type="UniPathway" id="UPA00057">
    <property type="reaction ID" value="UER00099"/>
</dbReference>
<evidence type="ECO:0000256" key="3">
    <source>
        <dbReference type="ARBA" id="ARBA00022679"/>
    </source>
</evidence>
<keyword evidence="2" id="KW-0444">Lipid biosynthesis</keyword>
<dbReference type="InterPro" id="IPR014721">
    <property type="entry name" value="Ribsml_uS5_D2-typ_fold_subgr"/>
</dbReference>
<proteinExistence type="predicted"/>
<dbReference type="Gene3D" id="3.30.230.10">
    <property type="match status" value="1"/>
</dbReference>
<keyword evidence="3 12" id="KW-0808">Transferase</keyword>
<protein>
    <submittedName>
        <fullName evidence="12">Phosphomevalonate kinase</fullName>
        <ecNumber evidence="12">2.7.4.2</ecNumber>
    </submittedName>
</protein>
<dbReference type="EC" id="2.7.4.2" evidence="12"/>
<evidence type="ECO:0000313" key="13">
    <source>
        <dbReference type="Proteomes" id="UP000536685"/>
    </source>
</evidence>
<evidence type="ECO:0000256" key="9">
    <source>
        <dbReference type="ARBA" id="ARBA00029438"/>
    </source>
</evidence>
<keyword evidence="1" id="KW-0963">Cytoplasm</keyword>
<comment type="caution">
    <text evidence="12">The sequence shown here is derived from an EMBL/GenBank/DDBJ whole genome shotgun (WGS) entry which is preliminary data.</text>
</comment>